<keyword evidence="4" id="KW-1185">Reference proteome</keyword>
<reference evidence="5" key="2">
    <citation type="submission" date="2019-06" db="EMBL/GenBank/DDBJ databases">
        <title>Co-occurence of chitin degradation, pigmentation and bioactivity in marine Pseudoalteromonas.</title>
        <authorList>
            <person name="Sonnenschein E.C."/>
            <person name="Bech P.K."/>
        </authorList>
    </citation>
    <scope>NUCLEOTIDE SEQUENCE [LARGE SCALE GENOMIC DNA]</scope>
    <source>
        <strain evidence="5">S3790</strain>
    </source>
</reference>
<evidence type="ECO:0000313" key="4">
    <source>
        <dbReference type="Proteomes" id="UP000307164"/>
    </source>
</evidence>
<dbReference type="EMBL" id="PNBX01000029">
    <property type="protein sequence ID" value="TMO68839.1"/>
    <property type="molecule type" value="Genomic_DNA"/>
</dbReference>
<reference evidence="2" key="3">
    <citation type="submission" date="2019-09" db="EMBL/GenBank/DDBJ databases">
        <title>Co-occurence of chitin degradation, pigmentation and bioactivity in marine Pseudoalteromonas.</title>
        <authorList>
            <person name="Sonnenschein E.C."/>
            <person name="Bech P.K."/>
        </authorList>
    </citation>
    <scope>NUCLEOTIDE SEQUENCE</scope>
    <source>
        <strain evidence="2">S3790</strain>
        <strain evidence="3 4">S3895</strain>
    </source>
</reference>
<evidence type="ECO:0000313" key="3">
    <source>
        <dbReference type="EMBL" id="TMO78106.1"/>
    </source>
</evidence>
<accession>A0A5S3VAA8</accession>
<evidence type="ECO:0000256" key="1">
    <source>
        <dbReference type="SAM" id="Phobius"/>
    </source>
</evidence>
<evidence type="ECO:0000313" key="5">
    <source>
        <dbReference type="Proteomes" id="UP000307217"/>
    </source>
</evidence>
<feature type="transmembrane region" description="Helical" evidence="1">
    <location>
        <begin position="51"/>
        <end position="71"/>
    </location>
</feature>
<keyword evidence="1" id="KW-1133">Transmembrane helix</keyword>
<dbReference type="Proteomes" id="UP000307164">
    <property type="component" value="Unassembled WGS sequence"/>
</dbReference>
<organism evidence="2 5">
    <name type="scientific">Pseudoalteromonas aurantia</name>
    <dbReference type="NCBI Taxonomy" id="43654"/>
    <lineage>
        <taxon>Bacteria</taxon>
        <taxon>Pseudomonadati</taxon>
        <taxon>Pseudomonadota</taxon>
        <taxon>Gammaproteobacteria</taxon>
        <taxon>Alteromonadales</taxon>
        <taxon>Pseudoalteromonadaceae</taxon>
        <taxon>Pseudoalteromonas</taxon>
    </lineage>
</organism>
<comment type="caution">
    <text evidence="2">The sequence shown here is derived from an EMBL/GenBank/DDBJ whole genome shotgun (WGS) entry which is preliminary data.</text>
</comment>
<name>A0A5S3VAA8_9GAMM</name>
<keyword evidence="1" id="KW-0472">Membrane</keyword>
<gene>
    <name evidence="2" type="ORF">CWC19_07955</name>
    <name evidence="3" type="ORF">CWC20_02900</name>
</gene>
<dbReference type="OrthoDB" id="6312872at2"/>
<reference evidence="4 5" key="1">
    <citation type="submission" date="2018-01" db="EMBL/GenBank/DDBJ databases">
        <authorList>
            <person name="Paulsen S."/>
            <person name="Gram L.K."/>
        </authorList>
    </citation>
    <scope>NUCLEOTIDE SEQUENCE [LARGE SCALE GENOMIC DNA]</scope>
    <source>
        <strain evidence="2 5">S3790</strain>
        <strain evidence="3 4">S3895</strain>
    </source>
</reference>
<dbReference type="RefSeq" id="WP_138591377.1">
    <property type="nucleotide sequence ID" value="NZ_PNBW01000017.1"/>
</dbReference>
<evidence type="ECO:0008006" key="6">
    <source>
        <dbReference type="Google" id="ProtNLM"/>
    </source>
</evidence>
<evidence type="ECO:0000313" key="2">
    <source>
        <dbReference type="EMBL" id="TMO68839.1"/>
    </source>
</evidence>
<sequence>MFISHIGTWFKSAPFLVCSRFFAAIVGGYVFSAIAVSLLAAVVPLPKTDSVLLAVSLSILVYACVFIWVFSVRKLQKVYGLLILLGTCQAVLLAFIKGWL</sequence>
<protein>
    <recommendedName>
        <fullName evidence="6">Iron transporter</fullName>
    </recommendedName>
</protein>
<feature type="transmembrane region" description="Helical" evidence="1">
    <location>
        <begin position="78"/>
        <end position="96"/>
    </location>
</feature>
<dbReference type="EMBL" id="PNBW01000017">
    <property type="protein sequence ID" value="TMO78106.1"/>
    <property type="molecule type" value="Genomic_DNA"/>
</dbReference>
<feature type="transmembrane region" description="Helical" evidence="1">
    <location>
        <begin position="21"/>
        <end position="45"/>
    </location>
</feature>
<dbReference type="AlphaFoldDB" id="A0A5S3VAA8"/>
<keyword evidence="1" id="KW-0812">Transmembrane</keyword>
<proteinExistence type="predicted"/>
<dbReference type="Proteomes" id="UP000307217">
    <property type="component" value="Unassembled WGS sequence"/>
</dbReference>